<evidence type="ECO:0000256" key="1">
    <source>
        <dbReference type="SAM" id="MobiDB-lite"/>
    </source>
</evidence>
<organism evidence="3 4">
    <name type="scientific">Bemisia tabaci</name>
    <name type="common">Sweetpotato whitefly</name>
    <name type="synonym">Aleurodes tabaci</name>
    <dbReference type="NCBI Taxonomy" id="7038"/>
    <lineage>
        <taxon>Eukaryota</taxon>
        <taxon>Metazoa</taxon>
        <taxon>Ecdysozoa</taxon>
        <taxon>Arthropoda</taxon>
        <taxon>Hexapoda</taxon>
        <taxon>Insecta</taxon>
        <taxon>Pterygota</taxon>
        <taxon>Neoptera</taxon>
        <taxon>Paraneoptera</taxon>
        <taxon>Hemiptera</taxon>
        <taxon>Sternorrhyncha</taxon>
        <taxon>Aleyrodoidea</taxon>
        <taxon>Aleyrodidae</taxon>
        <taxon>Aleyrodinae</taxon>
        <taxon>Bemisia</taxon>
    </lineage>
</organism>
<dbReference type="AlphaFoldDB" id="A0A9P0AD12"/>
<accession>A0A9P0AD12</accession>
<feature type="region of interest" description="Disordered" evidence="1">
    <location>
        <begin position="72"/>
        <end position="181"/>
    </location>
</feature>
<proteinExistence type="predicted"/>
<dbReference type="KEGG" id="btab:109035522"/>
<feature type="region of interest" description="Disordered" evidence="1">
    <location>
        <begin position="454"/>
        <end position="483"/>
    </location>
</feature>
<feature type="chain" id="PRO_5040131927" evidence="2">
    <location>
        <begin position="24"/>
        <end position="483"/>
    </location>
</feature>
<feature type="region of interest" description="Disordered" evidence="1">
    <location>
        <begin position="227"/>
        <end position="249"/>
    </location>
</feature>
<feature type="compositionally biased region" description="Low complexity" evidence="1">
    <location>
        <begin position="456"/>
        <end position="465"/>
    </location>
</feature>
<reference evidence="3" key="1">
    <citation type="submission" date="2021-12" db="EMBL/GenBank/DDBJ databases">
        <authorList>
            <person name="King R."/>
        </authorList>
    </citation>
    <scope>NUCLEOTIDE SEQUENCE</scope>
</reference>
<keyword evidence="4" id="KW-1185">Reference proteome</keyword>
<gene>
    <name evidence="3" type="ORF">BEMITA_LOCUS7612</name>
</gene>
<evidence type="ECO:0000256" key="2">
    <source>
        <dbReference type="SAM" id="SignalP"/>
    </source>
</evidence>
<keyword evidence="2" id="KW-0732">Signal</keyword>
<feature type="compositionally biased region" description="Gly residues" evidence="1">
    <location>
        <begin position="415"/>
        <end position="431"/>
    </location>
</feature>
<feature type="compositionally biased region" description="Polar residues" evidence="1">
    <location>
        <begin position="466"/>
        <end position="483"/>
    </location>
</feature>
<evidence type="ECO:0000313" key="4">
    <source>
        <dbReference type="Proteomes" id="UP001152759"/>
    </source>
</evidence>
<dbReference type="Proteomes" id="UP001152759">
    <property type="component" value="Chromosome 4"/>
</dbReference>
<feature type="signal peptide" evidence="2">
    <location>
        <begin position="1"/>
        <end position="23"/>
    </location>
</feature>
<feature type="compositionally biased region" description="Polar residues" evidence="1">
    <location>
        <begin position="75"/>
        <end position="92"/>
    </location>
</feature>
<feature type="compositionally biased region" description="Basic and acidic residues" evidence="1">
    <location>
        <begin position="98"/>
        <end position="117"/>
    </location>
</feature>
<sequence length="483" mass="52951">MLVILKKRIIFVNIYVLFVVCEADRQSDSDHVIITHLGPMRYDPIREDPLDLKSKTGGYFKAEIFSVPVNDTDEASGNTHQSALSSSATVPVSSGYKVTKETPSRHKGDPSGDREIYSRSGGSGQKMDRLGATSQKRITRRAYHTISTKSRRQSKEPENGGGGGEEQISTGPIRITSPDEGVKVDGYLKGEVITGLGRPTKLKVEDPPPGWKPLIKPGGFNFETKSKLRDQDAKKRLGPTSGGLNQLSGNLDSMRNFPLRRNPLSKVYGYPSIVELPPQRNLYMERDPMRSYGPGFYSNYYPADRLNQQNYYFNGQGFNGTGLVPTERFRNRFDLPSSGFRNPGSFGSLGPSPRFGYATYYPTDLENDDFYSRIRSPGFDTRLEFPASKWTFKTDLSRPNLPVTFPGQSRDAGGSNRGLGGGGGGGGTFAGGEGAGFGGGAGGNGQVSKSFQEVKNNNNDNNQVNIQRTVDTQENFGTKTDFY</sequence>
<protein>
    <submittedName>
        <fullName evidence="3">Uncharacterized protein</fullName>
    </submittedName>
</protein>
<feature type="region of interest" description="Disordered" evidence="1">
    <location>
        <begin position="405"/>
        <end position="431"/>
    </location>
</feature>
<name>A0A9P0AD12_BEMTA</name>
<evidence type="ECO:0000313" key="3">
    <source>
        <dbReference type="EMBL" id="CAH0388715.1"/>
    </source>
</evidence>
<feature type="region of interest" description="Disordered" evidence="1">
    <location>
        <begin position="199"/>
        <end position="218"/>
    </location>
</feature>
<dbReference type="EMBL" id="OU963865">
    <property type="protein sequence ID" value="CAH0388715.1"/>
    <property type="molecule type" value="Genomic_DNA"/>
</dbReference>